<evidence type="ECO:0000313" key="2">
    <source>
        <dbReference type="Proteomes" id="UP000019249"/>
    </source>
</evidence>
<organism evidence="1 2">
    <name type="scientific">Listeria floridensis FSL S10-1187</name>
    <dbReference type="NCBI Taxonomy" id="1265817"/>
    <lineage>
        <taxon>Bacteria</taxon>
        <taxon>Bacillati</taxon>
        <taxon>Bacillota</taxon>
        <taxon>Bacilli</taxon>
        <taxon>Bacillales</taxon>
        <taxon>Listeriaceae</taxon>
        <taxon>Listeria</taxon>
    </lineage>
</organism>
<protein>
    <recommendedName>
        <fullName evidence="3">Phage protein</fullName>
    </recommendedName>
</protein>
<reference evidence="1 2" key="1">
    <citation type="journal article" date="2014" name="Int. J. Syst. Evol. Microbiol.">
        <title>Listeria floridensis sp. nov., Listeria aquatica sp. nov., Listeria cornellensis sp. nov., Listeria riparia sp. nov. and Listeria grandensis sp. nov., from agricultural and natural environments.</title>
        <authorList>
            <person name="den Bakker H.C."/>
            <person name="Warchocki S."/>
            <person name="Wright E.M."/>
            <person name="Allred A.F."/>
            <person name="Ahlstrom C."/>
            <person name="Manuel C.S."/>
            <person name="Stasiewicz M.J."/>
            <person name="Burrell A."/>
            <person name="Roof S."/>
            <person name="Strawn L."/>
            <person name="Fortes E.D."/>
            <person name="Nightingale K.K."/>
            <person name="Kephart D."/>
            <person name="Wiedmann M."/>
        </authorList>
    </citation>
    <scope>NUCLEOTIDE SEQUENCE [LARGE SCALE GENOMIC DNA]</scope>
    <source>
        <strain evidence="1 2">FSL S10-1187</strain>
    </source>
</reference>
<accession>A0ABN0RBF6</accession>
<sequence length="153" mass="18107">ARNLRTKKLKSKQQMADWLDTMPDAWKLDADLALYKVVAASSAYQRDELRSKKLVPIWLIESVIEPESTTLTTIADAIRYGYEVKKEQLYYVRLPDIKEEKAYLNLKIINEEINFCDKDEDVYFRTKFTKKEIKAIDERYWSLAIKVEEDTDE</sequence>
<name>A0ABN0RBF6_9LIST</name>
<feature type="non-terminal residue" evidence="1">
    <location>
        <position position="1"/>
    </location>
</feature>
<evidence type="ECO:0008006" key="3">
    <source>
        <dbReference type="Google" id="ProtNLM"/>
    </source>
</evidence>
<evidence type="ECO:0000313" key="1">
    <source>
        <dbReference type="EMBL" id="EUJ23124.1"/>
    </source>
</evidence>
<gene>
    <name evidence="1" type="ORF">MFLO_16164</name>
</gene>
<dbReference type="InterPro" id="IPR012865">
    <property type="entry name" value="DUF1642"/>
</dbReference>
<comment type="caution">
    <text evidence="1">The sequence shown here is derived from an EMBL/GenBank/DDBJ whole genome shotgun (WGS) entry which is preliminary data.</text>
</comment>
<keyword evidence="2" id="KW-1185">Reference proteome</keyword>
<dbReference type="Proteomes" id="UP000019249">
    <property type="component" value="Unassembled WGS sequence"/>
</dbReference>
<proteinExistence type="predicted"/>
<dbReference type="Pfam" id="PF07852">
    <property type="entry name" value="DUF1642"/>
    <property type="match status" value="1"/>
</dbReference>
<dbReference type="EMBL" id="AODF01000079">
    <property type="protein sequence ID" value="EUJ23124.1"/>
    <property type="molecule type" value="Genomic_DNA"/>
</dbReference>
<dbReference type="RefSeq" id="WP_051993702.1">
    <property type="nucleotide sequence ID" value="NZ_AODF01000079.1"/>
</dbReference>